<dbReference type="PROSITE" id="PS50089">
    <property type="entry name" value="ZF_RING_2"/>
    <property type="match status" value="1"/>
</dbReference>
<evidence type="ECO:0000313" key="7">
    <source>
        <dbReference type="Ensembl" id="ENSCAFP00020019386.1"/>
    </source>
</evidence>
<proteinExistence type="predicted"/>
<dbReference type="Pfam" id="PF00622">
    <property type="entry name" value="SPRY"/>
    <property type="match status" value="1"/>
</dbReference>
<name>A0A8C0KS02_CANLU</name>
<dbReference type="InterPro" id="IPR003879">
    <property type="entry name" value="Butyrophylin_SPRY"/>
</dbReference>
<evidence type="ECO:0000256" key="1">
    <source>
        <dbReference type="ARBA" id="ARBA00022723"/>
    </source>
</evidence>
<reference evidence="7" key="2">
    <citation type="submission" date="2025-09" db="UniProtKB">
        <authorList>
            <consortium name="Ensembl"/>
        </authorList>
    </citation>
    <scope>IDENTIFICATION</scope>
</reference>
<dbReference type="GeneTree" id="ENSGT00940000163187"/>
<dbReference type="Gene3D" id="3.30.40.10">
    <property type="entry name" value="Zinc/RING finger domain, C3HC4 (zinc finger)"/>
    <property type="match status" value="1"/>
</dbReference>
<evidence type="ECO:0000256" key="4">
    <source>
        <dbReference type="PROSITE-ProRule" id="PRU00175"/>
    </source>
</evidence>
<dbReference type="PROSITE" id="PS50188">
    <property type="entry name" value="B302_SPRY"/>
    <property type="match status" value="1"/>
</dbReference>
<dbReference type="InterPro" id="IPR001870">
    <property type="entry name" value="B30.2/SPRY"/>
</dbReference>
<feature type="domain" description="B30.2/SPRY" evidence="6">
    <location>
        <begin position="83"/>
        <end position="277"/>
    </location>
</feature>
<dbReference type="Proteomes" id="UP000694391">
    <property type="component" value="Unplaced"/>
</dbReference>
<dbReference type="SUPFAM" id="SSF49899">
    <property type="entry name" value="Concanavalin A-like lectins/glucanases"/>
    <property type="match status" value="1"/>
</dbReference>
<dbReference type="SMART" id="SM00449">
    <property type="entry name" value="SPRY"/>
    <property type="match status" value="1"/>
</dbReference>
<gene>
    <name evidence="7" type="primary">RFPL4A</name>
</gene>
<evidence type="ECO:0000259" key="6">
    <source>
        <dbReference type="PROSITE" id="PS50188"/>
    </source>
</evidence>
<dbReference type="InterPro" id="IPR022723">
    <property type="entry name" value="RDM_domain_RFPL"/>
</dbReference>
<dbReference type="PRINTS" id="PR01407">
    <property type="entry name" value="BUTYPHLNCDUF"/>
</dbReference>
<dbReference type="PANTHER" id="PTHR24103">
    <property type="entry name" value="E3 UBIQUITIN-PROTEIN LIGASE TRIM"/>
    <property type="match status" value="1"/>
</dbReference>
<dbReference type="CDD" id="cd15821">
    <property type="entry name" value="SPRY_PRY_RFPL"/>
    <property type="match status" value="1"/>
</dbReference>
<dbReference type="Pfam" id="PF15227">
    <property type="entry name" value="zf-C3HC4_4"/>
    <property type="match status" value="1"/>
</dbReference>
<keyword evidence="1" id="KW-0479">Metal-binding</keyword>
<sequence>VNTVAMAEHFKERSRCLVCLTYLERPMYLKCGYVCCLRCMDSLQKEPNGHGLLCPSCSVVSQKEDMRPGTHLGRLVSKIKELEPQLRATLQMNPKMRKFQVEVTLDVDTANHHLIISEDLKSVRCGYSKQNRRVRPERFDYAICVLGSPGFPSGRHYWEVDMGTSKEWDVGVCRDSAKRQGPILLSSELGFWTVGLRNGDLFQASTMPVTVLSVSPRLHRLGIFLDMNFGTVSFYHISDGSHIFTFTGIPAVELLRPFFAPANPFTDGQGFLRICPVMNPGIVSSPVDSDTEHF</sequence>
<dbReference type="InterPro" id="IPR043136">
    <property type="entry name" value="B30.2/SPRY_sf"/>
</dbReference>
<dbReference type="InterPro" id="IPR050143">
    <property type="entry name" value="TRIM/RBCC"/>
</dbReference>
<keyword evidence="2 4" id="KW-0863">Zinc-finger</keyword>
<dbReference type="Ensembl" id="ENSCAFT00020022444.1">
    <property type="protein sequence ID" value="ENSCAFP00020019386.1"/>
    <property type="gene ID" value="ENSCAFG00020015428.1"/>
</dbReference>
<dbReference type="InterPro" id="IPR001841">
    <property type="entry name" value="Znf_RING"/>
</dbReference>
<dbReference type="Gene3D" id="2.60.120.920">
    <property type="match status" value="1"/>
</dbReference>
<dbReference type="Pfam" id="PF13765">
    <property type="entry name" value="PRY"/>
    <property type="match status" value="1"/>
</dbReference>
<dbReference type="InterPro" id="IPR013320">
    <property type="entry name" value="ConA-like_dom_sf"/>
</dbReference>
<keyword evidence="3" id="KW-0862">Zinc</keyword>
<dbReference type="InterPro" id="IPR003877">
    <property type="entry name" value="SPRY_dom"/>
</dbReference>
<dbReference type="InterPro" id="IPR037960">
    <property type="entry name" value="SPRY/PRY_RFPL"/>
</dbReference>
<feature type="domain" description="RING-type" evidence="5">
    <location>
        <begin position="16"/>
        <end position="58"/>
    </location>
</feature>
<dbReference type="SUPFAM" id="SSF57850">
    <property type="entry name" value="RING/U-box"/>
    <property type="match status" value="1"/>
</dbReference>
<dbReference type="SMART" id="SM00589">
    <property type="entry name" value="PRY"/>
    <property type="match status" value="1"/>
</dbReference>
<protein>
    <submittedName>
        <fullName evidence="7">Ret finger protein like 4A</fullName>
    </submittedName>
</protein>
<dbReference type="FunFam" id="2.60.120.920:FF:000040">
    <property type="entry name" value="Ret finger protein-like 4A"/>
    <property type="match status" value="1"/>
</dbReference>
<dbReference type="Pfam" id="PF11002">
    <property type="entry name" value="RDM"/>
    <property type="match status" value="1"/>
</dbReference>
<dbReference type="InterPro" id="IPR013083">
    <property type="entry name" value="Znf_RING/FYVE/PHD"/>
</dbReference>
<evidence type="ECO:0000256" key="3">
    <source>
        <dbReference type="ARBA" id="ARBA00022833"/>
    </source>
</evidence>
<dbReference type="AlphaFoldDB" id="A0A8C0KS02"/>
<accession>A0A8C0KS02</accession>
<evidence type="ECO:0000259" key="5">
    <source>
        <dbReference type="PROSITE" id="PS50089"/>
    </source>
</evidence>
<keyword evidence="8" id="KW-1185">Reference proteome</keyword>
<evidence type="ECO:0000256" key="2">
    <source>
        <dbReference type="ARBA" id="ARBA00022771"/>
    </source>
</evidence>
<organism evidence="7 8">
    <name type="scientific">Canis lupus dingo</name>
    <name type="common">dingo</name>
    <dbReference type="NCBI Taxonomy" id="286419"/>
    <lineage>
        <taxon>Eukaryota</taxon>
        <taxon>Metazoa</taxon>
        <taxon>Chordata</taxon>
        <taxon>Craniata</taxon>
        <taxon>Vertebrata</taxon>
        <taxon>Euteleostomi</taxon>
        <taxon>Mammalia</taxon>
        <taxon>Eutheria</taxon>
        <taxon>Laurasiatheria</taxon>
        <taxon>Carnivora</taxon>
        <taxon>Caniformia</taxon>
        <taxon>Canidae</taxon>
        <taxon>Canis</taxon>
    </lineage>
</organism>
<dbReference type="GO" id="GO:0005737">
    <property type="term" value="C:cytoplasm"/>
    <property type="evidence" value="ECO:0007669"/>
    <property type="project" value="UniProtKB-ARBA"/>
</dbReference>
<evidence type="ECO:0000313" key="8">
    <source>
        <dbReference type="Proteomes" id="UP000694391"/>
    </source>
</evidence>
<dbReference type="GO" id="GO:0008270">
    <property type="term" value="F:zinc ion binding"/>
    <property type="evidence" value="ECO:0007669"/>
    <property type="project" value="UniProtKB-KW"/>
</dbReference>
<dbReference type="InterPro" id="IPR006574">
    <property type="entry name" value="PRY"/>
</dbReference>
<reference evidence="7" key="1">
    <citation type="submission" date="2025-08" db="UniProtKB">
        <authorList>
            <consortium name="Ensembl"/>
        </authorList>
    </citation>
    <scope>IDENTIFICATION</scope>
</reference>